<dbReference type="GeneID" id="59292990"/>
<dbReference type="PROSITE" id="PS51257">
    <property type="entry name" value="PROKAR_LIPOPROTEIN"/>
    <property type="match status" value="1"/>
</dbReference>
<dbReference type="EMBL" id="JACCJC010000070">
    <property type="protein sequence ID" value="KAF6229701.1"/>
    <property type="molecule type" value="Genomic_DNA"/>
</dbReference>
<evidence type="ECO:0000313" key="1">
    <source>
        <dbReference type="EMBL" id="KAF6229701.1"/>
    </source>
</evidence>
<dbReference type="Proteomes" id="UP000578531">
    <property type="component" value="Unassembled WGS sequence"/>
</dbReference>
<organism evidence="1 2">
    <name type="scientific">Letharia columbiana</name>
    <dbReference type="NCBI Taxonomy" id="112416"/>
    <lineage>
        <taxon>Eukaryota</taxon>
        <taxon>Fungi</taxon>
        <taxon>Dikarya</taxon>
        <taxon>Ascomycota</taxon>
        <taxon>Pezizomycotina</taxon>
        <taxon>Lecanoromycetes</taxon>
        <taxon>OSLEUM clade</taxon>
        <taxon>Lecanoromycetidae</taxon>
        <taxon>Lecanorales</taxon>
        <taxon>Lecanorineae</taxon>
        <taxon>Parmeliaceae</taxon>
        <taxon>Letharia</taxon>
    </lineage>
</organism>
<keyword evidence="2" id="KW-1185">Reference proteome</keyword>
<sequence length="195" mass="20084">MKSSSTAPTITSAGTASSVSCEASDYWAPTVSKWAEEDVDARLKSWALSLIPDPPTTVVKGSFPTQLPQILTGFGDTNKYENVIGTAGQSMSIAKGGMDASSVLVDGPNGQCLPISVSDASSPRTLELKSENIGWNLISGGAPAKAIDYGQGSSATVPNTMPTPCYAGDPACGAADGGWYPRGLGNRGVSMRDNY</sequence>
<name>A0A8H6FJJ8_9LECA</name>
<protein>
    <submittedName>
        <fullName evidence="1">Uncharacterized protein</fullName>
    </submittedName>
</protein>
<comment type="caution">
    <text evidence="1">The sequence shown here is derived from an EMBL/GenBank/DDBJ whole genome shotgun (WGS) entry which is preliminary data.</text>
</comment>
<dbReference type="RefSeq" id="XP_037159893.1">
    <property type="nucleotide sequence ID" value="XM_037313228.1"/>
</dbReference>
<evidence type="ECO:0000313" key="2">
    <source>
        <dbReference type="Proteomes" id="UP000578531"/>
    </source>
</evidence>
<dbReference type="AlphaFoldDB" id="A0A8H6FJJ8"/>
<reference evidence="1 2" key="1">
    <citation type="journal article" date="2020" name="Genomics">
        <title>Complete, high-quality genomes from long-read metagenomic sequencing of two wolf lichen thalli reveals enigmatic genome architecture.</title>
        <authorList>
            <person name="McKenzie S.K."/>
            <person name="Walston R.F."/>
            <person name="Allen J.L."/>
        </authorList>
    </citation>
    <scope>NUCLEOTIDE SEQUENCE [LARGE SCALE GENOMIC DNA]</scope>
    <source>
        <strain evidence="1">WasteWater2</strain>
    </source>
</reference>
<gene>
    <name evidence="1" type="ORF">HO173_011347</name>
</gene>
<proteinExistence type="predicted"/>
<accession>A0A8H6FJJ8</accession>